<keyword evidence="2" id="KW-1185">Reference proteome</keyword>
<gene>
    <name evidence="1" type="ORF">GA0070624_5413</name>
</gene>
<organism evidence="1 2">
    <name type="scientific">Micromonospora rhizosphaerae</name>
    <dbReference type="NCBI Taxonomy" id="568872"/>
    <lineage>
        <taxon>Bacteria</taxon>
        <taxon>Bacillati</taxon>
        <taxon>Actinomycetota</taxon>
        <taxon>Actinomycetes</taxon>
        <taxon>Micromonosporales</taxon>
        <taxon>Micromonosporaceae</taxon>
        <taxon>Micromonospora</taxon>
    </lineage>
</organism>
<sequence length="122" mass="12928">MAELADCLVEPPVLEWPFYGGSIADVAASGLGGVTVDSVPWLAEYLLERMRVPSPGRCDLLALRLLLGLAFPEGLPPDGVSFADLSASQQEVVRLVLQAGLLRQGPKMPRGRGVQPALHGGR</sequence>
<dbReference type="EMBL" id="FMHV01000002">
    <property type="protein sequence ID" value="SCL35954.1"/>
    <property type="molecule type" value="Genomic_DNA"/>
</dbReference>
<dbReference type="AlphaFoldDB" id="A0A1C6T2A8"/>
<protein>
    <submittedName>
        <fullName evidence="1">Uncharacterized protein</fullName>
    </submittedName>
</protein>
<evidence type="ECO:0000313" key="1">
    <source>
        <dbReference type="EMBL" id="SCL35954.1"/>
    </source>
</evidence>
<proteinExistence type="predicted"/>
<evidence type="ECO:0000313" key="2">
    <source>
        <dbReference type="Proteomes" id="UP000199413"/>
    </source>
</evidence>
<dbReference type="Proteomes" id="UP000199413">
    <property type="component" value="Unassembled WGS sequence"/>
</dbReference>
<name>A0A1C6T2A8_9ACTN</name>
<dbReference type="OrthoDB" id="9893436at2"/>
<reference evidence="2" key="1">
    <citation type="submission" date="2016-06" db="EMBL/GenBank/DDBJ databases">
        <authorList>
            <person name="Varghese N."/>
            <person name="Submissions Spin"/>
        </authorList>
    </citation>
    <scope>NUCLEOTIDE SEQUENCE [LARGE SCALE GENOMIC DNA]</scope>
    <source>
        <strain evidence="2">DSM 45431</strain>
    </source>
</reference>
<accession>A0A1C6T2A8</accession>
<dbReference type="RefSeq" id="WP_091345675.1">
    <property type="nucleotide sequence ID" value="NZ_FMHV01000002.1"/>
</dbReference>